<reference evidence="2" key="1">
    <citation type="journal article" date="2015" name="Nature">
        <title>Complex archaea that bridge the gap between prokaryotes and eukaryotes.</title>
        <authorList>
            <person name="Spang A."/>
            <person name="Saw J.H."/>
            <person name="Jorgensen S.L."/>
            <person name="Zaremba-Niedzwiedzka K."/>
            <person name="Martijn J."/>
            <person name="Lind A.E."/>
            <person name="van Eijk R."/>
            <person name="Schleper C."/>
            <person name="Guy L."/>
            <person name="Ettema T.J."/>
        </authorList>
    </citation>
    <scope>NUCLEOTIDE SEQUENCE</scope>
</reference>
<organism evidence="2">
    <name type="scientific">marine sediment metagenome</name>
    <dbReference type="NCBI Taxonomy" id="412755"/>
    <lineage>
        <taxon>unclassified sequences</taxon>
        <taxon>metagenomes</taxon>
        <taxon>ecological metagenomes</taxon>
    </lineage>
</organism>
<comment type="caution">
    <text evidence="2">The sequence shown here is derived from an EMBL/GenBank/DDBJ whole genome shotgun (WGS) entry which is preliminary data.</text>
</comment>
<evidence type="ECO:0000313" key="2">
    <source>
        <dbReference type="EMBL" id="KKM62105.1"/>
    </source>
</evidence>
<accession>A0A0F9LD04</accession>
<name>A0A0F9LD04_9ZZZZ</name>
<evidence type="ECO:0000256" key="1">
    <source>
        <dbReference type="SAM" id="MobiDB-lite"/>
    </source>
</evidence>
<gene>
    <name evidence="2" type="ORF">LCGC14_1524990</name>
</gene>
<proteinExistence type="predicted"/>
<protein>
    <submittedName>
        <fullName evidence="2">Uncharacterized protein</fullName>
    </submittedName>
</protein>
<feature type="non-terminal residue" evidence="2">
    <location>
        <position position="80"/>
    </location>
</feature>
<feature type="region of interest" description="Disordered" evidence="1">
    <location>
        <begin position="1"/>
        <end position="24"/>
    </location>
</feature>
<dbReference type="EMBL" id="LAZR01011362">
    <property type="protein sequence ID" value="KKM62105.1"/>
    <property type="molecule type" value="Genomic_DNA"/>
</dbReference>
<sequence>MADEYRAFSLSPGQKPPIPGSTGVTLSGTGDIVWKGEEGTFNSTATFGTILDTDPTPASTITNRAMDQAEIDEYNTTISG</sequence>
<dbReference type="AlphaFoldDB" id="A0A0F9LD04"/>